<dbReference type="AlphaFoldDB" id="A0A1Y1KMP8"/>
<dbReference type="EMBL" id="GEZM01081890">
    <property type="protein sequence ID" value="JAV61490.1"/>
    <property type="molecule type" value="Transcribed_RNA"/>
</dbReference>
<sequence>MKADKFDAFERKIPEVSNNNKNKISPSLFVRLSHNHVQLEIRDKTTTAPMLRVNRFSSHLLLPNCTIFLLKFPFLIYPNNDNMIVSDGILSSLSPKTPVTTAFALYHGYENMIKIK</sequence>
<proteinExistence type="predicted"/>
<organism evidence="1">
    <name type="scientific">Photinus pyralis</name>
    <name type="common">Common eastern firefly</name>
    <name type="synonym">Lampyris pyralis</name>
    <dbReference type="NCBI Taxonomy" id="7054"/>
    <lineage>
        <taxon>Eukaryota</taxon>
        <taxon>Metazoa</taxon>
        <taxon>Ecdysozoa</taxon>
        <taxon>Arthropoda</taxon>
        <taxon>Hexapoda</taxon>
        <taxon>Insecta</taxon>
        <taxon>Pterygota</taxon>
        <taxon>Neoptera</taxon>
        <taxon>Endopterygota</taxon>
        <taxon>Coleoptera</taxon>
        <taxon>Polyphaga</taxon>
        <taxon>Elateriformia</taxon>
        <taxon>Elateroidea</taxon>
        <taxon>Lampyridae</taxon>
        <taxon>Lampyrinae</taxon>
        <taxon>Photinus</taxon>
    </lineage>
</organism>
<protein>
    <submittedName>
        <fullName evidence="1">Uncharacterized protein</fullName>
    </submittedName>
</protein>
<accession>A0A1Y1KMP8</accession>
<reference evidence="1" key="1">
    <citation type="journal article" date="2016" name="Sci. Rep.">
        <title>Molecular characterization of firefly nuptial gifts: a multi-omics approach sheds light on postcopulatory sexual selection.</title>
        <authorList>
            <person name="Al-Wathiqui N."/>
            <person name="Fallon T.R."/>
            <person name="South A."/>
            <person name="Weng J.K."/>
            <person name="Lewis S.M."/>
        </authorList>
    </citation>
    <scope>NUCLEOTIDE SEQUENCE</scope>
</reference>
<name>A0A1Y1KMP8_PHOPY</name>
<evidence type="ECO:0000313" key="1">
    <source>
        <dbReference type="EMBL" id="JAV61490.1"/>
    </source>
</evidence>